<protein>
    <recommendedName>
        <fullName evidence="9">Maintenance of telomere capping protein 6</fullName>
    </recommendedName>
</protein>
<dbReference type="GO" id="GO:0016020">
    <property type="term" value="C:membrane"/>
    <property type="evidence" value="ECO:0007669"/>
    <property type="project" value="UniProtKB-SubCell"/>
</dbReference>
<keyword evidence="3 11" id="KW-0732">Signal</keyword>
<evidence type="ECO:0000313" key="14">
    <source>
        <dbReference type="Proteomes" id="UP000183365"/>
    </source>
</evidence>
<evidence type="ECO:0000256" key="3">
    <source>
        <dbReference type="ARBA" id="ARBA00022729"/>
    </source>
</evidence>
<keyword evidence="5 10" id="KW-0472">Membrane</keyword>
<comment type="similarity">
    <text evidence="8">Belongs to the MTC6 family.</text>
</comment>
<sequence>MNGLASIFYFALLMYPTLSFNISSKTNITYESDSMENILSPVLNANTSERLTYALLSERTVSSEKKFTQVPEILLNISSVLTKTEDFAMDDAFLVLENIIKAGAVGFVIDLEYNDDKNDWVVYNQNSYMTLAFILEVLSSFTVSRINLSNLRITHVLLNIVNKDQLNGLEQKIQLIQKSIINSVSTERILTRNTVDTYEGWPTPEQIILYEYKQFIFHYTNVETDSTSYVMSAKNIDIINDDSLNYQCPLKVENSSKTLTYRNSKKFTAKSINEAIFCGYKVIISNPFEQFNETVMALNASLVWGWGRNQPVSAGINFGEYEGFSSSFGGGYYMGCASLNVTKLFDVENNKTAVNVNNYLWWNVSNCFESKHALCKFPDNNNDWYISQKPVDFFHLRSGSIDNSDDIGCPNGTLFALPKTPQEMLSVYHSLRKEDNQTLIDIIKTDGIWIELNSVSLSTCWVVGDYKTTCPYQQFINQRNFFRMVLPLIVSGGCLIVAIFLLKLRRLPVQNDNKQWRKFIKDFANKSDPDGVPY</sequence>
<evidence type="ECO:0000256" key="5">
    <source>
        <dbReference type="ARBA" id="ARBA00023136"/>
    </source>
</evidence>
<comment type="function">
    <text evidence="7">May be involved in telomere capping.</text>
</comment>
<dbReference type="OrthoDB" id="5573651at2759"/>
<evidence type="ECO:0000256" key="11">
    <source>
        <dbReference type="SAM" id="SignalP"/>
    </source>
</evidence>
<keyword evidence="4 10" id="KW-1133">Transmembrane helix</keyword>
<keyword evidence="6" id="KW-0325">Glycoprotein</keyword>
<dbReference type="InterPro" id="IPR051008">
    <property type="entry name" value="Telomere_Capping_Maintenance"/>
</dbReference>
<dbReference type="PANTHER" id="PTHR35518:SF2">
    <property type="entry name" value="MAINTENANCE OF TELOMERE CAPPING PROTEIN 6"/>
    <property type="match status" value="1"/>
</dbReference>
<evidence type="ECO:0000259" key="12">
    <source>
        <dbReference type="Pfam" id="PF25506"/>
    </source>
</evidence>
<accession>A0A1L0B954</accession>
<evidence type="ECO:0000256" key="7">
    <source>
        <dbReference type="ARBA" id="ARBA00037703"/>
    </source>
</evidence>
<dbReference type="Pfam" id="PF25506">
    <property type="entry name" value="TIM-barrel_MTC6"/>
    <property type="match status" value="1"/>
</dbReference>
<comment type="subcellular location">
    <subcellularLocation>
        <location evidence="1">Membrane</location>
        <topology evidence="1">Single-pass type I membrane protein</topology>
    </subcellularLocation>
</comment>
<proteinExistence type="inferred from homology"/>
<dbReference type="Proteomes" id="UP000183365">
    <property type="component" value="Unassembled WGS sequence"/>
</dbReference>
<feature type="transmembrane region" description="Helical" evidence="10">
    <location>
        <begin position="481"/>
        <end position="502"/>
    </location>
</feature>
<evidence type="ECO:0000256" key="10">
    <source>
        <dbReference type="SAM" id="Phobius"/>
    </source>
</evidence>
<keyword evidence="2 10" id="KW-0812">Transmembrane</keyword>
<feature type="chain" id="PRO_5013380950" description="Maintenance of telomere capping protein 6" evidence="11">
    <location>
        <begin position="20"/>
        <end position="534"/>
    </location>
</feature>
<evidence type="ECO:0000313" key="13">
    <source>
        <dbReference type="EMBL" id="SGZ41683.1"/>
    </source>
</evidence>
<gene>
    <name evidence="13" type="ORF">HGUI_03884</name>
</gene>
<dbReference type="VEuPathDB" id="FungiDB:HGUI_03884"/>
<keyword evidence="14" id="KW-1185">Reference proteome</keyword>
<evidence type="ECO:0000256" key="2">
    <source>
        <dbReference type="ARBA" id="ARBA00022692"/>
    </source>
</evidence>
<dbReference type="EMBL" id="FQNF01000131">
    <property type="protein sequence ID" value="SGZ41683.1"/>
    <property type="molecule type" value="Genomic_DNA"/>
</dbReference>
<evidence type="ECO:0000256" key="8">
    <source>
        <dbReference type="ARBA" id="ARBA00038159"/>
    </source>
</evidence>
<dbReference type="PANTHER" id="PTHR35518">
    <property type="entry name" value="MAINTENANCE OF TELOMOERE CAPPING"/>
    <property type="match status" value="1"/>
</dbReference>
<evidence type="ECO:0000256" key="6">
    <source>
        <dbReference type="ARBA" id="ARBA00023180"/>
    </source>
</evidence>
<evidence type="ECO:0000256" key="9">
    <source>
        <dbReference type="ARBA" id="ARBA00039865"/>
    </source>
</evidence>
<evidence type="ECO:0000256" key="1">
    <source>
        <dbReference type="ARBA" id="ARBA00004479"/>
    </source>
</evidence>
<dbReference type="AlphaFoldDB" id="A0A1L0B954"/>
<evidence type="ECO:0000256" key="4">
    <source>
        <dbReference type="ARBA" id="ARBA00022989"/>
    </source>
</evidence>
<feature type="domain" description="MTC6 partial TIM-barrel" evidence="12">
    <location>
        <begin position="46"/>
        <end position="304"/>
    </location>
</feature>
<organism evidence="13 14">
    <name type="scientific">Hanseniaspora guilliermondii</name>
    <dbReference type="NCBI Taxonomy" id="56406"/>
    <lineage>
        <taxon>Eukaryota</taxon>
        <taxon>Fungi</taxon>
        <taxon>Dikarya</taxon>
        <taxon>Ascomycota</taxon>
        <taxon>Saccharomycotina</taxon>
        <taxon>Saccharomycetes</taxon>
        <taxon>Saccharomycodales</taxon>
        <taxon>Saccharomycodaceae</taxon>
        <taxon>Hanseniaspora</taxon>
    </lineage>
</organism>
<name>A0A1L0B954_9ASCO</name>
<feature type="signal peptide" evidence="11">
    <location>
        <begin position="1"/>
        <end position="19"/>
    </location>
</feature>
<reference evidence="14" key="1">
    <citation type="submission" date="2016-11" db="EMBL/GenBank/DDBJ databases">
        <authorList>
            <person name="Guldener U."/>
        </authorList>
    </citation>
    <scope>NUCLEOTIDE SEQUENCE [LARGE SCALE GENOMIC DNA]</scope>
</reference>
<dbReference type="InterPro" id="IPR057530">
    <property type="entry name" value="TIM-barrel_MTC6"/>
</dbReference>